<dbReference type="EMBL" id="JASBWU010000001">
    <property type="protein sequence ID" value="KAJ9125673.1"/>
    <property type="molecule type" value="Genomic_DNA"/>
</dbReference>
<evidence type="ECO:0000313" key="2">
    <source>
        <dbReference type="Proteomes" id="UP001243375"/>
    </source>
</evidence>
<name>A0ACC2XQ00_9TREE</name>
<keyword evidence="2" id="KW-1185">Reference proteome</keyword>
<proteinExistence type="predicted"/>
<reference evidence="1" key="1">
    <citation type="submission" date="2023-04" db="EMBL/GenBank/DDBJ databases">
        <title>Draft Genome sequencing of Naganishia species isolated from polar environments using Oxford Nanopore Technology.</title>
        <authorList>
            <person name="Leo P."/>
            <person name="Venkateswaran K."/>
        </authorList>
    </citation>
    <scope>NUCLEOTIDE SEQUENCE</scope>
    <source>
        <strain evidence="1">MNA-CCFEE 5425</strain>
    </source>
</reference>
<organism evidence="1 2">
    <name type="scientific">Naganishia vaughanmartiniae</name>
    <dbReference type="NCBI Taxonomy" id="1424756"/>
    <lineage>
        <taxon>Eukaryota</taxon>
        <taxon>Fungi</taxon>
        <taxon>Dikarya</taxon>
        <taxon>Basidiomycota</taxon>
        <taxon>Agaricomycotina</taxon>
        <taxon>Tremellomycetes</taxon>
        <taxon>Filobasidiales</taxon>
        <taxon>Filobasidiaceae</taxon>
        <taxon>Naganishia</taxon>
    </lineage>
</organism>
<dbReference type="Proteomes" id="UP001243375">
    <property type="component" value="Unassembled WGS sequence"/>
</dbReference>
<accession>A0ACC2XQ00</accession>
<comment type="caution">
    <text evidence="1">The sequence shown here is derived from an EMBL/GenBank/DDBJ whole genome shotgun (WGS) entry which is preliminary data.</text>
</comment>
<protein>
    <submittedName>
        <fullName evidence="1">Uncharacterized protein</fullName>
    </submittedName>
</protein>
<evidence type="ECO:0000313" key="1">
    <source>
        <dbReference type="EMBL" id="KAJ9125673.1"/>
    </source>
</evidence>
<sequence length="327" mass="36290">MTQAAAQPYTGGDDLDDGLDVASEYMPTGAVDGDDADIRHSDAGGDAQGFFSEDEGDDRSDQDDERDDDGSAEVGQKRKATAGEREQGQVSGAALSDQEKKKKRKLKAKERSEKRKVREAEALQPSEMTVSQLDEWLFDNLKEAYPKASDMELADLRIPPGSIMSTREWTDKRDLTTLPAFIQKQLPPLPKNIKKEGSPSIIIFSLSGMRCADVVRSLRSMNPKAPGEIAKLFAKHLKVSEQIEYLQKTKICIAAGTPNRIGKILADSDALHIRQQTMILLDLSYHDSKNRTLLSIPEIRQDFWKILFADKVVRQKLLASGVKIGVF</sequence>
<gene>
    <name evidence="1" type="ORF">QFC22_000635</name>
</gene>